<evidence type="ECO:0000256" key="1">
    <source>
        <dbReference type="ARBA" id="ARBA00004123"/>
    </source>
</evidence>
<keyword evidence="6" id="KW-0723">Serine/threonine-protein kinase</keyword>
<comment type="catalytic activity">
    <reaction evidence="20">
        <text>[DNA-directed RNA polymerase] + ATP = phospho-[DNA-directed RNA polymerase] + ADP + H(+)</text>
        <dbReference type="Rhea" id="RHEA:10216"/>
        <dbReference type="Rhea" id="RHEA-COMP:11321"/>
        <dbReference type="Rhea" id="RHEA-COMP:11322"/>
        <dbReference type="ChEBI" id="CHEBI:15378"/>
        <dbReference type="ChEBI" id="CHEBI:30616"/>
        <dbReference type="ChEBI" id="CHEBI:43176"/>
        <dbReference type="ChEBI" id="CHEBI:68546"/>
        <dbReference type="ChEBI" id="CHEBI:456216"/>
        <dbReference type="EC" id="2.7.11.23"/>
    </reaction>
</comment>
<comment type="similarity">
    <text evidence="2">Belongs to the protein kinase superfamily. CMGC Ser/Thr protein kinase family. CDC2/CDKX subfamily.</text>
</comment>
<keyword evidence="8" id="KW-0479">Metal-binding</keyword>
<comment type="subcellular location">
    <subcellularLocation>
        <location evidence="1">Nucleus</location>
    </subcellularLocation>
</comment>
<accession>A0A066WI22</accession>
<feature type="compositionally biased region" description="Low complexity" evidence="21">
    <location>
        <begin position="618"/>
        <end position="633"/>
    </location>
</feature>
<comment type="catalytic activity">
    <reaction evidence="19">
        <text>L-seryl-[protein] + ATP = O-phospho-L-seryl-[protein] + ADP + H(+)</text>
        <dbReference type="Rhea" id="RHEA:17989"/>
        <dbReference type="Rhea" id="RHEA-COMP:9863"/>
        <dbReference type="Rhea" id="RHEA-COMP:11604"/>
        <dbReference type="ChEBI" id="CHEBI:15378"/>
        <dbReference type="ChEBI" id="CHEBI:29999"/>
        <dbReference type="ChEBI" id="CHEBI:30616"/>
        <dbReference type="ChEBI" id="CHEBI:83421"/>
        <dbReference type="ChEBI" id="CHEBI:456216"/>
        <dbReference type="EC" id="2.7.11.22"/>
    </reaction>
</comment>
<dbReference type="Gene3D" id="1.10.510.10">
    <property type="entry name" value="Transferase(Phosphotransferase) domain 1"/>
    <property type="match status" value="1"/>
</dbReference>
<evidence type="ECO:0000256" key="20">
    <source>
        <dbReference type="ARBA" id="ARBA00049280"/>
    </source>
</evidence>
<dbReference type="InterPro" id="IPR011009">
    <property type="entry name" value="Kinase-like_dom_sf"/>
</dbReference>
<dbReference type="OrthoDB" id="6284126at2759"/>
<keyword evidence="9" id="KW-0547">Nucleotide-binding</keyword>
<keyword evidence="24" id="KW-1185">Reference proteome</keyword>
<dbReference type="FunFam" id="1.10.510.10:FF:000408">
    <property type="entry name" value="Serine/threonine-protein kinase SSN3"/>
    <property type="match status" value="1"/>
</dbReference>
<dbReference type="FunCoup" id="A0A066WI22">
    <property type="interactions" value="688"/>
</dbReference>
<dbReference type="Proteomes" id="UP000027361">
    <property type="component" value="Unassembled WGS sequence"/>
</dbReference>
<dbReference type="STRING" id="1037660.A0A066WI22"/>
<keyword evidence="7" id="KW-0808">Transferase</keyword>
<dbReference type="AlphaFoldDB" id="A0A066WI22"/>
<keyword evidence="10 23" id="KW-0418">Kinase</keyword>
<evidence type="ECO:0000256" key="7">
    <source>
        <dbReference type="ARBA" id="ARBA00022679"/>
    </source>
</evidence>
<evidence type="ECO:0000256" key="13">
    <source>
        <dbReference type="ARBA" id="ARBA00023015"/>
    </source>
</evidence>
<sequence length="687" mass="74577">MQSKKSSETPMLPSRHMLARAHIPSNLSNQSAMEAYRAYRDRVRQPFLQRYAVLGFLSSGTYGRVYSARVRKQHEEGGSCADGRDKKTTSASSRTASEDPQEDPLTMVARAEETGEEMYAIKKFKPDKETEQPTYTGISQSAMREIALNRELRHENIVRLREVMLEDKAIYMVFSYADHDFLQLIHHHSTVLRVPIPLSVLKSLLYQLLQGVAYLHANWVLHRDLKPANILVTSHGQVKIGDLGLARVYSAPLLPLYNADKVVVTIWYRAPELLLGARHYTPAIDLWAVGCIWGELLALRPMFKGEEAKMDPKTKAVPFQTDQLTRIVEILGTPTPERWPGIGTMPDYKTWWPHLGLDNYADRLQPWYTSRSRPQTGNPAGFDLFECLLTYDPAKRLTAEEVLHHPWWKESPTPTLNAFAELPSLGYTYPSRRMLPLNTDGADASMALRVPPHAKAQEQASKRPPSIPQNLIDHAMGRNLTAQQASAAALMLVAAKQQAQQQQQQQQKQAAPTQQAPQPPSASTMEHSSGGAGRSGIVENAMANDPSMILASAVAMELAAGVRDTGARDASASQRAAAQDLVASSQLTAQLQATTGTASLGLLNAIPQGPSAPPPAPISAAPSVGSSGPPAGASDGGAGGSVGGGRGTSSAGNGSAAGLWKGPSSNDMRSTATSNASMQRNKRQKIN</sequence>
<evidence type="ECO:0000259" key="22">
    <source>
        <dbReference type="PROSITE" id="PS50011"/>
    </source>
</evidence>
<dbReference type="PANTHER" id="PTHR24056">
    <property type="entry name" value="CELL DIVISION PROTEIN KINASE"/>
    <property type="match status" value="1"/>
</dbReference>
<dbReference type="SMART" id="SM00220">
    <property type="entry name" value="S_TKc"/>
    <property type="match status" value="1"/>
</dbReference>
<evidence type="ECO:0000256" key="21">
    <source>
        <dbReference type="SAM" id="MobiDB-lite"/>
    </source>
</evidence>
<keyword evidence="11" id="KW-0067">ATP-binding</keyword>
<keyword evidence="15" id="KW-0804">Transcription</keyword>
<evidence type="ECO:0000256" key="11">
    <source>
        <dbReference type="ARBA" id="ARBA00022840"/>
    </source>
</evidence>
<evidence type="ECO:0000256" key="2">
    <source>
        <dbReference type="ARBA" id="ARBA00006485"/>
    </source>
</evidence>
<feature type="region of interest" description="Disordered" evidence="21">
    <location>
        <begin position="73"/>
        <end position="104"/>
    </location>
</feature>
<dbReference type="GO" id="GO:0004693">
    <property type="term" value="F:cyclin-dependent protein serine/threonine kinase activity"/>
    <property type="evidence" value="ECO:0007669"/>
    <property type="project" value="UniProtKB-EC"/>
</dbReference>
<dbReference type="RefSeq" id="XP_013246300.1">
    <property type="nucleotide sequence ID" value="XM_013390846.1"/>
</dbReference>
<dbReference type="GO" id="GO:0008353">
    <property type="term" value="F:RNA polymerase II CTD heptapeptide repeat kinase activity"/>
    <property type="evidence" value="ECO:0007669"/>
    <property type="project" value="UniProtKB-EC"/>
</dbReference>
<feature type="compositionally biased region" description="Low complexity" evidence="21">
    <location>
        <begin position="648"/>
        <end position="658"/>
    </location>
</feature>
<dbReference type="OMA" id="TEHESSG"/>
<proteinExistence type="inferred from homology"/>
<feature type="domain" description="Protein kinase" evidence="22">
    <location>
        <begin position="51"/>
        <end position="408"/>
    </location>
</feature>
<keyword evidence="16" id="KW-0539">Nucleus</keyword>
<dbReference type="EC" id="2.7.11.22" evidence="4"/>
<evidence type="ECO:0000256" key="16">
    <source>
        <dbReference type="ARBA" id="ARBA00023242"/>
    </source>
</evidence>
<dbReference type="PROSITE" id="PS00108">
    <property type="entry name" value="PROTEIN_KINASE_ST"/>
    <property type="match status" value="1"/>
</dbReference>
<dbReference type="HOGENOM" id="CLU_000288_181_6_1"/>
<gene>
    <name evidence="23" type="ORF">K437DRAFT_265823</name>
</gene>
<evidence type="ECO:0000256" key="3">
    <source>
        <dbReference type="ARBA" id="ARBA00012409"/>
    </source>
</evidence>
<evidence type="ECO:0000256" key="6">
    <source>
        <dbReference type="ARBA" id="ARBA00022527"/>
    </source>
</evidence>
<dbReference type="CDD" id="cd07842">
    <property type="entry name" value="STKc_CDK8_like"/>
    <property type="match status" value="1"/>
</dbReference>
<evidence type="ECO:0000256" key="18">
    <source>
        <dbReference type="ARBA" id="ARBA00047811"/>
    </source>
</evidence>
<dbReference type="SUPFAM" id="SSF56112">
    <property type="entry name" value="Protein kinase-like (PK-like)"/>
    <property type="match status" value="1"/>
</dbReference>
<dbReference type="InParanoid" id="A0A066WI22"/>
<comment type="catalytic activity">
    <reaction evidence="18">
        <text>L-threonyl-[protein] + ATP = O-phospho-L-threonyl-[protein] + ADP + H(+)</text>
        <dbReference type="Rhea" id="RHEA:46608"/>
        <dbReference type="Rhea" id="RHEA-COMP:11060"/>
        <dbReference type="Rhea" id="RHEA-COMP:11605"/>
        <dbReference type="ChEBI" id="CHEBI:15378"/>
        <dbReference type="ChEBI" id="CHEBI:30013"/>
        <dbReference type="ChEBI" id="CHEBI:30616"/>
        <dbReference type="ChEBI" id="CHEBI:61977"/>
        <dbReference type="ChEBI" id="CHEBI:456216"/>
        <dbReference type="EC" id="2.7.11.22"/>
    </reaction>
</comment>
<evidence type="ECO:0000256" key="9">
    <source>
        <dbReference type="ARBA" id="ARBA00022741"/>
    </source>
</evidence>
<evidence type="ECO:0000256" key="19">
    <source>
        <dbReference type="ARBA" id="ARBA00048367"/>
    </source>
</evidence>
<evidence type="ECO:0000256" key="17">
    <source>
        <dbReference type="ARBA" id="ARBA00041823"/>
    </source>
</evidence>
<feature type="region of interest" description="Disordered" evidence="21">
    <location>
        <begin position="605"/>
        <end position="687"/>
    </location>
</feature>
<evidence type="ECO:0000256" key="10">
    <source>
        <dbReference type="ARBA" id="ARBA00022777"/>
    </source>
</evidence>
<feature type="compositionally biased region" description="Basic and acidic residues" evidence="21">
    <location>
        <begin position="73"/>
        <end position="88"/>
    </location>
</feature>
<keyword evidence="14" id="KW-0010">Activator</keyword>
<dbReference type="InterPro" id="IPR000719">
    <property type="entry name" value="Prot_kinase_dom"/>
</dbReference>
<dbReference type="EMBL" id="JMSN01000002">
    <property type="protein sequence ID" value="KDN53461.1"/>
    <property type="molecule type" value="Genomic_DNA"/>
</dbReference>
<protein>
    <recommendedName>
        <fullName evidence="17">Cyclin-dependent kinase 8</fullName>
        <ecNumber evidence="4">2.7.11.22</ecNumber>
        <ecNumber evidence="3">2.7.11.23</ecNumber>
    </recommendedName>
</protein>
<feature type="compositionally biased region" description="Gly residues" evidence="21">
    <location>
        <begin position="634"/>
        <end position="647"/>
    </location>
</feature>
<dbReference type="GO" id="GO:0005524">
    <property type="term" value="F:ATP binding"/>
    <property type="evidence" value="ECO:0007669"/>
    <property type="project" value="UniProtKB-KW"/>
</dbReference>
<dbReference type="Pfam" id="PF00069">
    <property type="entry name" value="Pkinase"/>
    <property type="match status" value="1"/>
</dbReference>
<evidence type="ECO:0000313" key="23">
    <source>
        <dbReference type="EMBL" id="KDN53461.1"/>
    </source>
</evidence>
<reference evidence="23 24" key="1">
    <citation type="submission" date="2014-05" db="EMBL/GenBank/DDBJ databases">
        <title>Draft genome sequence of a rare smut relative, Tilletiaria anomala UBC 951.</title>
        <authorList>
            <consortium name="DOE Joint Genome Institute"/>
            <person name="Toome M."/>
            <person name="Kuo A."/>
            <person name="Henrissat B."/>
            <person name="Lipzen A."/>
            <person name="Tritt A."/>
            <person name="Yoshinaga Y."/>
            <person name="Zane M."/>
            <person name="Barry K."/>
            <person name="Grigoriev I.V."/>
            <person name="Spatafora J.W."/>
            <person name="Aimea M.C."/>
        </authorList>
    </citation>
    <scope>NUCLEOTIDE SEQUENCE [LARGE SCALE GENOMIC DNA]</scope>
    <source>
        <strain evidence="23 24">UBC 951</strain>
    </source>
</reference>
<dbReference type="PANTHER" id="PTHR24056:SF495">
    <property type="entry name" value="CYCLIN-DEPENDENT KINASE 8-RELATED"/>
    <property type="match status" value="1"/>
</dbReference>
<comment type="caution">
    <text evidence="23">The sequence shown here is derived from an EMBL/GenBank/DDBJ whole genome shotgun (WGS) entry which is preliminary data.</text>
</comment>
<keyword evidence="13" id="KW-0805">Transcription regulation</keyword>
<name>A0A066WI22_TILAU</name>
<dbReference type="GO" id="GO:0016592">
    <property type="term" value="C:mediator complex"/>
    <property type="evidence" value="ECO:0007669"/>
    <property type="project" value="TreeGrafter"/>
</dbReference>
<evidence type="ECO:0000256" key="8">
    <source>
        <dbReference type="ARBA" id="ARBA00022723"/>
    </source>
</evidence>
<keyword evidence="12" id="KW-0460">Magnesium</keyword>
<evidence type="ECO:0000313" key="24">
    <source>
        <dbReference type="Proteomes" id="UP000027361"/>
    </source>
</evidence>
<evidence type="ECO:0000256" key="5">
    <source>
        <dbReference type="ARBA" id="ARBA00022491"/>
    </source>
</evidence>
<dbReference type="InterPro" id="IPR008271">
    <property type="entry name" value="Ser/Thr_kinase_AS"/>
</dbReference>
<dbReference type="PROSITE" id="PS50011">
    <property type="entry name" value="PROTEIN_KINASE_DOM"/>
    <property type="match status" value="1"/>
</dbReference>
<dbReference type="Gene3D" id="3.30.200.20">
    <property type="entry name" value="Phosphorylase Kinase, domain 1"/>
    <property type="match status" value="1"/>
</dbReference>
<feature type="region of interest" description="Disordered" evidence="21">
    <location>
        <begin position="452"/>
        <end position="471"/>
    </location>
</feature>
<feature type="region of interest" description="Disordered" evidence="21">
    <location>
        <begin position="503"/>
        <end position="538"/>
    </location>
</feature>
<organism evidence="23 24">
    <name type="scientific">Tilletiaria anomala (strain ATCC 24038 / CBS 436.72 / UBC 951)</name>
    <dbReference type="NCBI Taxonomy" id="1037660"/>
    <lineage>
        <taxon>Eukaryota</taxon>
        <taxon>Fungi</taxon>
        <taxon>Dikarya</taxon>
        <taxon>Basidiomycota</taxon>
        <taxon>Ustilaginomycotina</taxon>
        <taxon>Exobasidiomycetes</taxon>
        <taxon>Georgefischeriales</taxon>
        <taxon>Tilletiariaceae</taxon>
        <taxon>Tilletiaria</taxon>
    </lineage>
</organism>
<keyword evidence="5" id="KW-0678">Repressor</keyword>
<feature type="compositionally biased region" description="Low complexity" evidence="21">
    <location>
        <begin position="503"/>
        <end position="516"/>
    </location>
</feature>
<evidence type="ECO:0000256" key="4">
    <source>
        <dbReference type="ARBA" id="ARBA00012425"/>
    </source>
</evidence>
<dbReference type="GO" id="GO:0046872">
    <property type="term" value="F:metal ion binding"/>
    <property type="evidence" value="ECO:0007669"/>
    <property type="project" value="UniProtKB-KW"/>
</dbReference>
<dbReference type="EC" id="2.7.11.23" evidence="3"/>
<dbReference type="GeneID" id="25265795"/>
<evidence type="ECO:0000256" key="12">
    <source>
        <dbReference type="ARBA" id="ARBA00022842"/>
    </source>
</evidence>
<evidence type="ECO:0000256" key="15">
    <source>
        <dbReference type="ARBA" id="ARBA00023163"/>
    </source>
</evidence>
<evidence type="ECO:0000256" key="14">
    <source>
        <dbReference type="ARBA" id="ARBA00023159"/>
    </source>
</evidence>
<feature type="compositionally biased region" description="Polar residues" evidence="21">
    <location>
        <begin position="663"/>
        <end position="679"/>
    </location>
</feature>
<dbReference type="InterPro" id="IPR050108">
    <property type="entry name" value="CDK"/>
</dbReference>